<accession>A0ABV5CAY5</accession>
<feature type="signal peptide" evidence="9">
    <location>
        <begin position="1"/>
        <end position="19"/>
    </location>
</feature>
<keyword evidence="4" id="KW-0808">Transferase</keyword>
<feature type="domain" description="Signal transduction histidine kinase subgroup 2 dimerisation and phosphoacceptor" evidence="10">
    <location>
        <begin position="436"/>
        <end position="511"/>
    </location>
</feature>
<sequence>MRYLLTISLLVLLGGVGNAAQQKEDIDALYRLGFEKINENATEAELLINKAFQLSLAEDNDAGIADGYFYKGCLFDRLMQVDSAILYLNKANTLFHLLDREENIPDTYGRLGLLLIKKNQPQEGLRHLLEALKLAEKFKNHAALVRNTIVLAMHHNDYTREYDEAIKYLQQAESSAKKLADKNLIGHIYLQYSISYNNKKEFDQAIDYSRRSAAEFKSIGSSYNQMRALFTLAQVYKALEKPAEIHHVLAQVKPLLQENSDNLMKANYSKLLSEAYYLEDNFEESLIAAKEASELLRAGGQTQGIYHMSNLLFRLHYLLGNRIKADSIYDQFALADDSLYSRERMNLDADLRQKYESEKRMQQIDLQKMELAHAKYFRQGLIGILILTVILCVVVYGRLREKAKNERILNLKNEKIERQFTTLRQLNEYNETLLREIHHRVKNNLQIISSLFSIQARNIHHPEVINLIEKSKSRLKTISIIHNTLYSQKSLNRIRMSDFIKEIGESLFEIYNVDGSFLDTLDLNIKGVNVFLNADTSLPVGLVVNELITNSLKYAFSESSISRTGGYGAPDDDTLLMEGEERSHEIEIVINKIGENEFELKYSDSGPGLDDAIDIQTSKTTGIRLMRGLLQQLNGSIEYHKVYPDHHFLIRFKEAE</sequence>
<organism evidence="11 12">
    <name type="scientific">Albibacterium profundi</name>
    <dbReference type="NCBI Taxonomy" id="3134906"/>
    <lineage>
        <taxon>Bacteria</taxon>
        <taxon>Pseudomonadati</taxon>
        <taxon>Bacteroidota</taxon>
        <taxon>Sphingobacteriia</taxon>
        <taxon>Sphingobacteriales</taxon>
        <taxon>Sphingobacteriaceae</taxon>
        <taxon>Albibacterium</taxon>
    </lineage>
</organism>
<evidence type="ECO:0000256" key="2">
    <source>
        <dbReference type="ARBA" id="ARBA00012438"/>
    </source>
</evidence>
<evidence type="ECO:0000313" key="12">
    <source>
        <dbReference type="Proteomes" id="UP001580928"/>
    </source>
</evidence>
<dbReference type="PANTHER" id="PTHR41523">
    <property type="entry name" value="TWO-COMPONENT SYSTEM SENSOR PROTEIN"/>
    <property type="match status" value="1"/>
</dbReference>
<evidence type="ECO:0000256" key="7">
    <source>
        <dbReference type="ARBA" id="ARBA00022840"/>
    </source>
</evidence>
<dbReference type="Pfam" id="PF07568">
    <property type="entry name" value="HisKA_2"/>
    <property type="match status" value="1"/>
</dbReference>
<comment type="catalytic activity">
    <reaction evidence="1">
        <text>ATP + protein L-histidine = ADP + protein N-phospho-L-histidine.</text>
        <dbReference type="EC" id="2.7.13.3"/>
    </reaction>
</comment>
<evidence type="ECO:0000256" key="1">
    <source>
        <dbReference type="ARBA" id="ARBA00000085"/>
    </source>
</evidence>
<dbReference type="SMART" id="SM00028">
    <property type="entry name" value="TPR"/>
    <property type="match status" value="3"/>
</dbReference>
<evidence type="ECO:0000313" key="11">
    <source>
        <dbReference type="EMBL" id="MFB5944711.1"/>
    </source>
</evidence>
<evidence type="ECO:0000256" key="3">
    <source>
        <dbReference type="ARBA" id="ARBA00022553"/>
    </source>
</evidence>
<dbReference type="SUPFAM" id="SSF48452">
    <property type="entry name" value="TPR-like"/>
    <property type="match status" value="2"/>
</dbReference>
<dbReference type="GO" id="GO:0016301">
    <property type="term" value="F:kinase activity"/>
    <property type="evidence" value="ECO:0007669"/>
    <property type="project" value="UniProtKB-KW"/>
</dbReference>
<gene>
    <name evidence="11" type="ORF">WKR92_02575</name>
</gene>
<dbReference type="Proteomes" id="UP001580928">
    <property type="component" value="Unassembled WGS sequence"/>
</dbReference>
<feature type="chain" id="PRO_5047066059" description="histidine kinase" evidence="9">
    <location>
        <begin position="20"/>
        <end position="656"/>
    </location>
</feature>
<dbReference type="RefSeq" id="WP_375556273.1">
    <property type="nucleotide sequence ID" value="NZ_JBBVGT010000002.1"/>
</dbReference>
<dbReference type="EMBL" id="JBBVGT010000002">
    <property type="protein sequence ID" value="MFB5944711.1"/>
    <property type="molecule type" value="Genomic_DNA"/>
</dbReference>
<dbReference type="Gene3D" id="3.30.450.20">
    <property type="entry name" value="PAS domain"/>
    <property type="match status" value="1"/>
</dbReference>
<dbReference type="InterPro" id="IPR036890">
    <property type="entry name" value="HATPase_C_sf"/>
</dbReference>
<evidence type="ECO:0000256" key="6">
    <source>
        <dbReference type="ARBA" id="ARBA00022777"/>
    </source>
</evidence>
<keyword evidence="8" id="KW-0472">Membrane</keyword>
<dbReference type="EC" id="2.7.13.3" evidence="2"/>
<dbReference type="InterPro" id="IPR019734">
    <property type="entry name" value="TPR_rpt"/>
</dbReference>
<keyword evidence="9" id="KW-0732">Signal</keyword>
<keyword evidence="12" id="KW-1185">Reference proteome</keyword>
<keyword evidence="8" id="KW-0812">Transmembrane</keyword>
<name>A0ABV5CAY5_9SPHI</name>
<keyword evidence="3" id="KW-0597">Phosphoprotein</keyword>
<evidence type="ECO:0000256" key="5">
    <source>
        <dbReference type="ARBA" id="ARBA00022741"/>
    </source>
</evidence>
<dbReference type="Gene3D" id="1.25.40.10">
    <property type="entry name" value="Tetratricopeptide repeat domain"/>
    <property type="match status" value="2"/>
</dbReference>
<keyword evidence="8" id="KW-1133">Transmembrane helix</keyword>
<reference evidence="11 12" key="1">
    <citation type="submission" date="2024-04" db="EMBL/GenBank/DDBJ databases">
        <title>Albibacterium profundi sp. nov., isolated from sediment of the Challenger Deep of Mariana Trench.</title>
        <authorList>
            <person name="Wang Y."/>
        </authorList>
    </citation>
    <scope>NUCLEOTIDE SEQUENCE [LARGE SCALE GENOMIC DNA]</scope>
    <source>
        <strain evidence="11 12">RHL897</strain>
    </source>
</reference>
<protein>
    <recommendedName>
        <fullName evidence="2">histidine kinase</fullName>
        <ecNumber evidence="2">2.7.13.3</ecNumber>
    </recommendedName>
</protein>
<keyword evidence="5" id="KW-0547">Nucleotide-binding</keyword>
<evidence type="ECO:0000256" key="8">
    <source>
        <dbReference type="SAM" id="Phobius"/>
    </source>
</evidence>
<dbReference type="InterPro" id="IPR011990">
    <property type="entry name" value="TPR-like_helical_dom_sf"/>
</dbReference>
<evidence type="ECO:0000256" key="9">
    <source>
        <dbReference type="SAM" id="SignalP"/>
    </source>
</evidence>
<dbReference type="PANTHER" id="PTHR41523:SF8">
    <property type="entry name" value="ETHYLENE RESPONSE SENSOR PROTEIN"/>
    <property type="match status" value="1"/>
</dbReference>
<dbReference type="Gene3D" id="3.30.565.10">
    <property type="entry name" value="Histidine kinase-like ATPase, C-terminal domain"/>
    <property type="match status" value="1"/>
</dbReference>
<keyword evidence="6 11" id="KW-0418">Kinase</keyword>
<evidence type="ECO:0000259" key="10">
    <source>
        <dbReference type="Pfam" id="PF07568"/>
    </source>
</evidence>
<comment type="caution">
    <text evidence="11">The sequence shown here is derived from an EMBL/GenBank/DDBJ whole genome shotgun (WGS) entry which is preliminary data.</text>
</comment>
<proteinExistence type="predicted"/>
<evidence type="ECO:0000256" key="4">
    <source>
        <dbReference type="ARBA" id="ARBA00022679"/>
    </source>
</evidence>
<keyword evidence="7" id="KW-0067">ATP-binding</keyword>
<dbReference type="InterPro" id="IPR011495">
    <property type="entry name" value="Sig_transdc_His_kin_sub2_dim/P"/>
</dbReference>
<feature type="transmembrane region" description="Helical" evidence="8">
    <location>
        <begin position="376"/>
        <end position="397"/>
    </location>
</feature>